<evidence type="ECO:0000256" key="8">
    <source>
        <dbReference type="ARBA" id="ARBA00023180"/>
    </source>
</evidence>
<evidence type="ECO:0000256" key="3">
    <source>
        <dbReference type="ARBA" id="ARBA00022525"/>
    </source>
</evidence>
<gene>
    <name evidence="13" type="ORF">GWI33_001307</name>
</gene>
<comment type="similarity">
    <text evidence="2">Belongs to the peptidase S10 family.</text>
</comment>
<reference evidence="13" key="1">
    <citation type="submission" date="2020-08" db="EMBL/GenBank/DDBJ databases">
        <title>Genome sequencing and assembly of the red palm weevil Rhynchophorus ferrugineus.</title>
        <authorList>
            <person name="Dias G.B."/>
            <person name="Bergman C.M."/>
            <person name="Manee M."/>
        </authorList>
    </citation>
    <scope>NUCLEOTIDE SEQUENCE</scope>
    <source>
        <strain evidence="13">AA-2017</strain>
        <tissue evidence="13">Whole larva</tissue>
    </source>
</reference>
<evidence type="ECO:0000313" key="14">
    <source>
        <dbReference type="Proteomes" id="UP000625711"/>
    </source>
</evidence>
<evidence type="ECO:0000256" key="1">
    <source>
        <dbReference type="ARBA" id="ARBA00004613"/>
    </source>
</evidence>
<sequence length="474" mass="54438">MLFQISVGDSFSWLPDRKMNLFLVLVWCLCLVTGKSGFGGTDEKWGYAKVNEKAHMFWWLYYTTATSDYTQRPLVIWLQGGPGGSSTGIGNFLEIGPVDVTQQPREINWISYLNVLFVDNPVGTGFSYVENNDTAYFAKNNTAIAQNFLVFLQGFLNENSEFQKVPIYIFGQSYGGKMAVDIAWLINQESKAGNVNCNLKGIALGDSWISPIDSLISWPNYLYNLGFLDTEEFNTLKTVTDYIQEDVANGNFENATQYFHATQFIINKFTSVDYYNVMKEQNKVYNLRNSEWKENPEDVYVLKGIIPDDIFESLINIKQVLKSQDEDDHQTLYKLMNGPVKTALNISDILPIEWGEQSDMVFRAVDLDFMKPVTELVERLLNETDIEVSVYNGQLDLIVDTPGTVAWVNKLHWRYSETWKETERIPIVIDNIYEGYQKRYKNFNLYWVHRAGHSVPADNPHTMASILKQITHID</sequence>
<dbReference type="Proteomes" id="UP000625711">
    <property type="component" value="Unassembled WGS sequence"/>
</dbReference>
<evidence type="ECO:0000256" key="11">
    <source>
        <dbReference type="ARBA" id="ARBA00077736"/>
    </source>
</evidence>
<comment type="subcellular location">
    <subcellularLocation>
        <location evidence="1">Secreted</location>
    </subcellularLocation>
</comment>
<keyword evidence="7" id="KW-0378">Hydrolase</keyword>
<dbReference type="SUPFAM" id="SSF53474">
    <property type="entry name" value="alpha/beta-Hydrolases"/>
    <property type="match status" value="1"/>
</dbReference>
<evidence type="ECO:0000256" key="6">
    <source>
        <dbReference type="ARBA" id="ARBA00022729"/>
    </source>
</evidence>
<dbReference type="FunFam" id="3.40.50.1820:FF:000075">
    <property type="entry name" value="Carboxypeptidase"/>
    <property type="match status" value="1"/>
</dbReference>
<keyword evidence="8" id="KW-0325">Glycoprotein</keyword>
<evidence type="ECO:0000256" key="5">
    <source>
        <dbReference type="ARBA" id="ARBA00022670"/>
    </source>
</evidence>
<evidence type="ECO:0000256" key="2">
    <source>
        <dbReference type="ARBA" id="ARBA00009431"/>
    </source>
</evidence>
<dbReference type="GO" id="GO:0004185">
    <property type="term" value="F:serine-type carboxypeptidase activity"/>
    <property type="evidence" value="ECO:0007669"/>
    <property type="project" value="InterPro"/>
</dbReference>
<proteinExistence type="inferred from homology"/>
<organism evidence="13 14">
    <name type="scientific">Rhynchophorus ferrugineus</name>
    <name type="common">Red palm weevil</name>
    <name type="synonym">Curculio ferrugineus</name>
    <dbReference type="NCBI Taxonomy" id="354439"/>
    <lineage>
        <taxon>Eukaryota</taxon>
        <taxon>Metazoa</taxon>
        <taxon>Ecdysozoa</taxon>
        <taxon>Arthropoda</taxon>
        <taxon>Hexapoda</taxon>
        <taxon>Insecta</taxon>
        <taxon>Pterygota</taxon>
        <taxon>Neoptera</taxon>
        <taxon>Endopterygota</taxon>
        <taxon>Coleoptera</taxon>
        <taxon>Polyphaga</taxon>
        <taxon>Cucujiformia</taxon>
        <taxon>Curculionidae</taxon>
        <taxon>Dryophthorinae</taxon>
        <taxon>Rhynchophorus</taxon>
    </lineage>
</organism>
<keyword evidence="14" id="KW-1185">Reference proteome</keyword>
<keyword evidence="3" id="KW-0964">Secreted</keyword>
<dbReference type="AlphaFoldDB" id="A0A834INH9"/>
<evidence type="ECO:0000256" key="9">
    <source>
        <dbReference type="ARBA" id="ARBA00055847"/>
    </source>
</evidence>
<evidence type="ECO:0000256" key="12">
    <source>
        <dbReference type="SAM" id="SignalP"/>
    </source>
</evidence>
<comment type="caution">
    <text evidence="13">The sequence shown here is derived from an EMBL/GenBank/DDBJ whole genome shotgun (WGS) entry which is preliminary data.</text>
</comment>
<keyword evidence="4" id="KW-0121">Carboxypeptidase</keyword>
<dbReference type="InterPro" id="IPR029058">
    <property type="entry name" value="AB_hydrolase_fold"/>
</dbReference>
<dbReference type="Pfam" id="PF00450">
    <property type="entry name" value="Peptidase_S10"/>
    <property type="match status" value="1"/>
</dbReference>
<evidence type="ECO:0000256" key="7">
    <source>
        <dbReference type="ARBA" id="ARBA00022801"/>
    </source>
</evidence>
<accession>A0A834INH9</accession>
<dbReference type="InterPro" id="IPR001563">
    <property type="entry name" value="Peptidase_S10"/>
</dbReference>
<protein>
    <recommendedName>
        <fullName evidence="10">Retinoid-inducible serine carboxypeptidase</fullName>
    </recommendedName>
    <alternativeName>
        <fullName evidence="11">Serine carboxypeptidase 1</fullName>
    </alternativeName>
</protein>
<feature type="signal peptide" evidence="12">
    <location>
        <begin position="1"/>
        <end position="34"/>
    </location>
</feature>
<dbReference type="EMBL" id="JAACXV010000136">
    <property type="protein sequence ID" value="KAF7283114.1"/>
    <property type="molecule type" value="Genomic_DNA"/>
</dbReference>
<feature type="chain" id="PRO_5032672969" description="Retinoid-inducible serine carboxypeptidase" evidence="12">
    <location>
        <begin position="35"/>
        <end position="474"/>
    </location>
</feature>
<dbReference type="Gene3D" id="3.40.50.1820">
    <property type="entry name" value="alpha/beta hydrolase"/>
    <property type="match status" value="1"/>
</dbReference>
<keyword evidence="5" id="KW-0645">Protease</keyword>
<dbReference type="GO" id="GO:0006508">
    <property type="term" value="P:proteolysis"/>
    <property type="evidence" value="ECO:0007669"/>
    <property type="project" value="UniProtKB-KW"/>
</dbReference>
<evidence type="ECO:0000256" key="4">
    <source>
        <dbReference type="ARBA" id="ARBA00022645"/>
    </source>
</evidence>
<dbReference type="OrthoDB" id="443318at2759"/>
<evidence type="ECO:0000256" key="10">
    <source>
        <dbReference type="ARBA" id="ARBA00070242"/>
    </source>
</evidence>
<name>A0A834INH9_RHYFE</name>
<dbReference type="PANTHER" id="PTHR11802:SF3">
    <property type="entry name" value="RETINOID-INDUCIBLE SERINE CARBOXYPEPTIDASE"/>
    <property type="match status" value="1"/>
</dbReference>
<comment type="function">
    <text evidence="9">May be involved in vascular wall and kidney homeostasis.</text>
</comment>
<dbReference type="PRINTS" id="PR00724">
    <property type="entry name" value="CRBOXYPTASEC"/>
</dbReference>
<dbReference type="GO" id="GO:0005576">
    <property type="term" value="C:extracellular region"/>
    <property type="evidence" value="ECO:0007669"/>
    <property type="project" value="UniProtKB-SubCell"/>
</dbReference>
<evidence type="ECO:0000313" key="13">
    <source>
        <dbReference type="EMBL" id="KAF7283114.1"/>
    </source>
</evidence>
<keyword evidence="6 12" id="KW-0732">Signal</keyword>
<dbReference type="PANTHER" id="PTHR11802">
    <property type="entry name" value="SERINE PROTEASE FAMILY S10 SERINE CARBOXYPEPTIDASE"/>
    <property type="match status" value="1"/>
</dbReference>